<dbReference type="eggNOG" id="ENOG502QPJ9">
    <property type="taxonomic scope" value="Eukaryota"/>
</dbReference>
<dbReference type="AlphaFoldDB" id="R0IH67"/>
<accession>R0IH67</accession>
<dbReference type="EMBL" id="KB870805">
    <property type="protein sequence ID" value="EOA37730.1"/>
    <property type="molecule type" value="Genomic_DNA"/>
</dbReference>
<feature type="region of interest" description="Disordered" evidence="1">
    <location>
        <begin position="1"/>
        <end position="27"/>
    </location>
</feature>
<organism evidence="2 3">
    <name type="scientific">Capsella rubella</name>
    <dbReference type="NCBI Taxonomy" id="81985"/>
    <lineage>
        <taxon>Eukaryota</taxon>
        <taxon>Viridiplantae</taxon>
        <taxon>Streptophyta</taxon>
        <taxon>Embryophyta</taxon>
        <taxon>Tracheophyta</taxon>
        <taxon>Spermatophyta</taxon>
        <taxon>Magnoliopsida</taxon>
        <taxon>eudicotyledons</taxon>
        <taxon>Gunneridae</taxon>
        <taxon>Pentapetalae</taxon>
        <taxon>rosids</taxon>
        <taxon>malvids</taxon>
        <taxon>Brassicales</taxon>
        <taxon>Brassicaceae</taxon>
        <taxon>Camelineae</taxon>
        <taxon>Capsella</taxon>
    </lineage>
</organism>
<reference evidence="3" key="1">
    <citation type="journal article" date="2013" name="Nat. Genet.">
        <title>The Capsella rubella genome and the genomic consequences of rapid mating system evolution.</title>
        <authorList>
            <person name="Slotte T."/>
            <person name="Hazzouri K.M."/>
            <person name="Agren J.A."/>
            <person name="Koenig D."/>
            <person name="Maumus F."/>
            <person name="Guo Y.L."/>
            <person name="Steige K."/>
            <person name="Platts A.E."/>
            <person name="Escobar J.S."/>
            <person name="Newman L.K."/>
            <person name="Wang W."/>
            <person name="Mandakova T."/>
            <person name="Vello E."/>
            <person name="Smith L.M."/>
            <person name="Henz S.R."/>
            <person name="Steffen J."/>
            <person name="Takuno S."/>
            <person name="Brandvain Y."/>
            <person name="Coop G."/>
            <person name="Andolfatto P."/>
            <person name="Hu T.T."/>
            <person name="Blanchette M."/>
            <person name="Clark R.M."/>
            <person name="Quesneville H."/>
            <person name="Nordborg M."/>
            <person name="Gaut B.S."/>
            <person name="Lysak M.A."/>
            <person name="Jenkins J."/>
            <person name="Grimwood J."/>
            <person name="Chapman J."/>
            <person name="Prochnik S."/>
            <person name="Shu S."/>
            <person name="Rokhsar D."/>
            <person name="Schmutz J."/>
            <person name="Weigel D."/>
            <person name="Wright S.I."/>
        </authorList>
    </citation>
    <scope>NUCLEOTIDE SEQUENCE [LARGE SCALE GENOMIC DNA]</scope>
    <source>
        <strain evidence="3">cv. Monte Gargano</strain>
    </source>
</reference>
<dbReference type="KEGG" id="crb:17897035"/>
<keyword evidence="3" id="KW-1185">Reference proteome</keyword>
<dbReference type="Pfam" id="PF06880">
    <property type="entry name" value="DUF1262"/>
    <property type="match status" value="1"/>
</dbReference>
<protein>
    <recommendedName>
        <fullName evidence="4">Insecticidal crystal toxin domain-containing protein</fullName>
    </recommendedName>
</protein>
<dbReference type="OrthoDB" id="647907at2759"/>
<sequence>MYITRRLSDYRRNPAELTRPPPEGPNSGILVIQDQDSYIQASCCFNSWLVVDSHLNGLPLPQNLKLAVTFNTGGDDSTRDPVVFIPVLDKPISSNCFYAIKRHGKHSGEAAGSAKEEDIVTSCFCIKEVAEAKHKQLDPFDIYQQFEIHQTDPSSRPRYYYATSVAPDGVPPWFLRKREWMAECLRSPEFKLTDDAKGLNTELRAELPKLGMSIVVGKWYVPFIFVKERDAKDQIKNSIYYSMTLEQRWEEVFSCDNDKSGKHDVVFEVEGETEVVKLEGQEFERGVETNGFVWFGVGDEKIGLGSVVVERMKWEEERFGWTSKGDQEPAMAGKRLKKSKDGSFWTSYQCYVLIESFVLKRMDGSLVLTYEFTHVDKVKTKWDSVSQATNLPKVL</sequence>
<evidence type="ECO:0000313" key="3">
    <source>
        <dbReference type="Proteomes" id="UP000029121"/>
    </source>
</evidence>
<dbReference type="InterPro" id="IPR010683">
    <property type="entry name" value="DUF1262"/>
</dbReference>
<evidence type="ECO:0008006" key="4">
    <source>
        <dbReference type="Google" id="ProtNLM"/>
    </source>
</evidence>
<feature type="compositionally biased region" description="Basic and acidic residues" evidence="1">
    <location>
        <begin position="1"/>
        <end position="14"/>
    </location>
</feature>
<dbReference type="Proteomes" id="UP000029121">
    <property type="component" value="Unassembled WGS sequence"/>
</dbReference>
<proteinExistence type="predicted"/>
<dbReference type="STRING" id="81985.R0IH67"/>
<dbReference type="PANTHER" id="PTHR31050">
    <property type="entry name" value="OS08G0413200 PROTEIN"/>
    <property type="match status" value="1"/>
</dbReference>
<name>R0IH67_9BRAS</name>
<evidence type="ECO:0000313" key="2">
    <source>
        <dbReference type="EMBL" id="EOA37730.1"/>
    </source>
</evidence>
<dbReference type="PANTHER" id="PTHR31050:SF8">
    <property type="entry name" value="INSECTICIDAL CRYSTAL TOXIN DOMAIN-CONTAINING PROTEIN"/>
    <property type="match status" value="1"/>
</dbReference>
<evidence type="ECO:0000256" key="1">
    <source>
        <dbReference type="SAM" id="MobiDB-lite"/>
    </source>
</evidence>
<gene>
    <name evidence="2" type="ORF">CARUB_v10012504mg</name>
</gene>